<dbReference type="PIRSF" id="PIRSF006421">
    <property type="entry name" value="UCP006421"/>
    <property type="match status" value="1"/>
</dbReference>
<sequence length="284" mass="28942">MQSGVARAALLADGARLHLQAGPIDLILWAEPDVRSAAYAEAALRFDGLLEALAAELGELRREGGQPRGVVAQRMARAVAPFAPEFITPMAAVAGAVAEEVLAAMAGVAPGAKLWVNNGGDIAWQVTSGEMRLAMAGGSIAVPACATWRGCATSGRGGRSHSLGIADAVTVLARSAAVADAAATMIANRVDLPGHSGVHRRPAEELSPDSDLGARLVTVGLDVLSPAEVETALARGAAYAAGLQARGLIGPVHLALQGQSRQVGMSDLITDTSDTMMKLEAPHG</sequence>
<dbReference type="AlphaFoldDB" id="A0A7L9WTF9"/>
<dbReference type="NCBIfam" id="NF003322">
    <property type="entry name" value="PRK04334.1-2"/>
    <property type="match status" value="1"/>
</dbReference>
<dbReference type="KEGG" id="pshq:F3W81_08835"/>
<dbReference type="Proteomes" id="UP000594118">
    <property type="component" value="Chromosome"/>
</dbReference>
<organism evidence="1 2">
    <name type="scientific">Pseudooceanicola spongiae</name>
    <dbReference type="NCBI Taxonomy" id="2613965"/>
    <lineage>
        <taxon>Bacteria</taxon>
        <taxon>Pseudomonadati</taxon>
        <taxon>Pseudomonadota</taxon>
        <taxon>Alphaproteobacteria</taxon>
        <taxon>Rhodobacterales</taxon>
        <taxon>Paracoccaceae</taxon>
        <taxon>Pseudooceanicola</taxon>
    </lineage>
</organism>
<reference evidence="1 2" key="1">
    <citation type="submission" date="2019-10" db="EMBL/GenBank/DDBJ databases">
        <title>Pseudopuniceibacterium sp. HQ09 islated from Antarctica.</title>
        <authorList>
            <person name="Liao L."/>
            <person name="Su S."/>
            <person name="Chen B."/>
            <person name="Yu Y."/>
        </authorList>
    </citation>
    <scope>NUCLEOTIDE SEQUENCE [LARGE SCALE GENOMIC DNA]</scope>
    <source>
        <strain evidence="1 2">HQ09</strain>
    </source>
</reference>
<proteinExistence type="predicted"/>
<protein>
    <submittedName>
        <fullName evidence="1">UPF0280 family protein</fullName>
    </submittedName>
</protein>
<dbReference type="InterPro" id="IPR007183">
    <property type="entry name" value="UPF0280"/>
</dbReference>
<dbReference type="EMBL" id="CP045201">
    <property type="protein sequence ID" value="QOL83154.1"/>
    <property type="molecule type" value="Genomic_DNA"/>
</dbReference>
<accession>A0A7L9WTF9</accession>
<dbReference type="Gene3D" id="3.10.520.10">
    <property type="entry name" value="ApbE-like domains"/>
    <property type="match status" value="1"/>
</dbReference>
<evidence type="ECO:0000313" key="1">
    <source>
        <dbReference type="EMBL" id="QOL83154.1"/>
    </source>
</evidence>
<gene>
    <name evidence="1" type="ORF">F3W81_08835</name>
</gene>
<name>A0A7L9WTF9_9RHOB</name>
<evidence type="ECO:0000313" key="2">
    <source>
        <dbReference type="Proteomes" id="UP000594118"/>
    </source>
</evidence>
<dbReference type="InterPro" id="IPR003374">
    <property type="entry name" value="ApbE-like_sf"/>
</dbReference>
<dbReference type="SUPFAM" id="SSF143631">
    <property type="entry name" value="ApbE-like"/>
    <property type="match status" value="1"/>
</dbReference>
<keyword evidence="2" id="KW-1185">Reference proteome</keyword>